<comment type="catalytic activity">
    <reaction evidence="1">
        <text>Hydrolysis of terminal, non-reducing alpha-D-mannose residues in alpha-D-mannosides.</text>
        <dbReference type="EC" id="3.2.1.24"/>
    </reaction>
</comment>
<evidence type="ECO:0000256" key="6">
    <source>
        <dbReference type="ARBA" id="ARBA00022801"/>
    </source>
</evidence>
<keyword evidence="5 11" id="KW-0732">Signal</keyword>
<evidence type="ECO:0000256" key="8">
    <source>
        <dbReference type="ARBA" id="ARBA00023157"/>
    </source>
</evidence>
<dbReference type="InterPro" id="IPR015341">
    <property type="entry name" value="Glyco_hydro_38_cen"/>
</dbReference>
<dbReference type="InterPro" id="IPR037094">
    <property type="entry name" value="Glyco_hydro_38_cen_sf"/>
</dbReference>
<dbReference type="InterPro" id="IPR011682">
    <property type="entry name" value="Glyco_hydro_38_C"/>
</dbReference>
<evidence type="ECO:0000256" key="5">
    <source>
        <dbReference type="ARBA" id="ARBA00022729"/>
    </source>
</evidence>
<dbReference type="GO" id="GO:0004559">
    <property type="term" value="F:alpha-mannosidase activity"/>
    <property type="evidence" value="ECO:0000318"/>
    <property type="project" value="GO_Central"/>
</dbReference>
<keyword evidence="9" id="KW-0325">Glycoprotein</keyword>
<dbReference type="GO" id="GO:0006013">
    <property type="term" value="P:mannose metabolic process"/>
    <property type="evidence" value="ECO:0007669"/>
    <property type="project" value="InterPro"/>
</dbReference>
<dbReference type="Pfam" id="PF17677">
    <property type="entry name" value="Glyco_hydro38C2"/>
    <property type="match status" value="1"/>
</dbReference>
<evidence type="ECO:0000256" key="11">
    <source>
        <dbReference type="RuleBase" id="RU361199"/>
    </source>
</evidence>
<accession>D8RD81</accession>
<dbReference type="GO" id="GO:0030246">
    <property type="term" value="F:carbohydrate binding"/>
    <property type="evidence" value="ECO:0007669"/>
    <property type="project" value="InterPro"/>
</dbReference>
<evidence type="ECO:0000256" key="2">
    <source>
        <dbReference type="ARBA" id="ARBA00009792"/>
    </source>
</evidence>
<dbReference type="Proteomes" id="UP000001514">
    <property type="component" value="Unassembled WGS sequence"/>
</dbReference>
<dbReference type="InterPro" id="IPR013780">
    <property type="entry name" value="Glyco_hydro_b"/>
</dbReference>
<dbReference type="InterPro" id="IPR041147">
    <property type="entry name" value="GH38_C"/>
</dbReference>
<evidence type="ECO:0000256" key="9">
    <source>
        <dbReference type="ARBA" id="ARBA00023180"/>
    </source>
</evidence>
<dbReference type="InterPro" id="IPR011330">
    <property type="entry name" value="Glyco_hydro/deAcase_b/a-brl"/>
</dbReference>
<dbReference type="Gene3D" id="2.60.40.1360">
    <property type="match status" value="1"/>
</dbReference>
<dbReference type="Gene3D" id="3.20.110.10">
    <property type="entry name" value="Glycoside hydrolase 38, N terminal domain"/>
    <property type="match status" value="1"/>
</dbReference>
<evidence type="ECO:0000256" key="3">
    <source>
        <dbReference type="ARBA" id="ARBA00012752"/>
    </source>
</evidence>
<dbReference type="SUPFAM" id="SSF74650">
    <property type="entry name" value="Galactose mutarotase-like"/>
    <property type="match status" value="1"/>
</dbReference>
<dbReference type="InterPro" id="IPR000602">
    <property type="entry name" value="Glyco_hydro_38_N"/>
</dbReference>
<keyword evidence="4 11" id="KW-0479">Metal-binding</keyword>
<dbReference type="AlphaFoldDB" id="D8RD81"/>
<dbReference type="InterPro" id="IPR050843">
    <property type="entry name" value="Glycosyl_Hydrlase_38"/>
</dbReference>
<keyword evidence="14" id="KW-1185">Reference proteome</keyword>
<dbReference type="InterPro" id="IPR028995">
    <property type="entry name" value="Glyco_hydro_57/38_cen_sf"/>
</dbReference>
<comment type="similarity">
    <text evidence="2 11">Belongs to the glycosyl hydrolase 38 family.</text>
</comment>
<dbReference type="PANTHER" id="PTHR11607">
    <property type="entry name" value="ALPHA-MANNOSIDASE"/>
    <property type="match status" value="1"/>
</dbReference>
<dbReference type="Pfam" id="PF07748">
    <property type="entry name" value="Glyco_hydro_38C"/>
    <property type="match status" value="1"/>
</dbReference>
<dbReference type="EMBL" id="GL377576">
    <property type="protein sequence ID" value="EFJ30267.1"/>
    <property type="molecule type" value="Genomic_DNA"/>
</dbReference>
<dbReference type="InterPro" id="IPR011013">
    <property type="entry name" value="Gal_mutarotase_sf_dom"/>
</dbReference>
<dbReference type="PANTHER" id="PTHR11607:SF3">
    <property type="entry name" value="LYSOSOMAL ALPHA-MANNOSIDASE"/>
    <property type="match status" value="1"/>
</dbReference>
<dbReference type="SMART" id="SM00872">
    <property type="entry name" value="Alpha-mann_mid"/>
    <property type="match status" value="1"/>
</dbReference>
<dbReference type="FunFam" id="3.20.110.10:FF:000001">
    <property type="entry name" value="Alpha-mannosidase"/>
    <property type="match status" value="1"/>
</dbReference>
<dbReference type="Gene3D" id="2.70.98.30">
    <property type="entry name" value="Golgi alpha-mannosidase II, domain 4"/>
    <property type="match status" value="1"/>
</dbReference>
<dbReference type="SUPFAM" id="SSF88688">
    <property type="entry name" value="Families 57/38 glycoside transferase middle domain"/>
    <property type="match status" value="1"/>
</dbReference>
<feature type="domain" description="Glycoside hydrolase family 38 central" evidence="12">
    <location>
        <begin position="347"/>
        <end position="420"/>
    </location>
</feature>
<dbReference type="Pfam" id="PF21260">
    <property type="entry name" value="Laman-like_dom"/>
    <property type="match status" value="1"/>
</dbReference>
<dbReference type="FunFam" id="2.60.40.1180:FF:000015">
    <property type="entry name" value="Alpha-mannosidase"/>
    <property type="match status" value="1"/>
</dbReference>
<sequence>MISGMEVVFLLLVLLGQCCYAAYNTNASVVAGKLNVHLVAHSHDDVGWIKTADEYYDTVKGILDSVLASLQENPDRKFVEVEQAFFSRWWNEQNSSIQGVVRRLVKSGQLEFANGGWCMHDEAATHYADMIDQTTLGHRFLKQEFDVVPRIGWQIDPFGHSAVQAYLLGTELGFDGLFFARIDYQDRLRRTQDKNLEFVWEGSNTLKSDNQLFTSVFLRHYKPPKGFNYEGSGGIIMQSFSYVQDDPSKGATNIEERVEAFVNAAKVYANATQTNHVMWTMGDDFKYYRSAEWYTEMDKLIHYVNKDGRVNALYSTPSIYLDAKHAADQVWNVTKNDFFPYADNKDSFWTGYYTSRTVLKGYVRALSGYLQAARQLEALTGKRDHPNTDNLWRALSVVQHHDGVSGTERQKVADDYARLLAIAASEAEKSMNLAASCLAAGVSPSDCLRKNVSSDAVQCPHLDISFCPSSENITSDKPLVVTAYNPLGWAREEYIQIPVSSNALIVTDATGKAVDSQLAPISDATKKLRKLHAELDIGVIPEDETLYSLVFKAVVPPLGFSSYLVKPSKPNENGKWFGSAGNSRVYEANITDSSTEYFWYTGQVGGQNSGAYIFRPADNNPTPVTSSAWLAVEGPLYKARRRQVSPWIYEEHRLYNGETHNELEITVGPIPLDDGVGKEVIVKVKANTTSNSKFYTDSNGRDFLERVRSKQVTQPVAGNYYPVNLGIYINDNQTDLSLLVDRASGASSTNDGEVELMLHRRLMADDERGVSEALDEQVRRMVYVNSGPVKEASRWRRLKGQRIYSPLQLFFSTPSGQNVPKQFSMVKSGYALPDNVALLTIQELEDKSILVRLAHLFEAGEDDTLSKPANVQLKQLFWHWEIQGVNELSLSTNQDKSSMKRRMEWKVAEKSEGGAKRGARIDQKSLLVELGPMEIRTLQLTVKPKNVVTLI</sequence>
<keyword evidence="8" id="KW-1015">Disulfide bond</keyword>
<evidence type="ECO:0000256" key="4">
    <source>
        <dbReference type="ARBA" id="ARBA00022723"/>
    </source>
</evidence>
<evidence type="ECO:0000256" key="10">
    <source>
        <dbReference type="ARBA" id="ARBA00023295"/>
    </source>
</evidence>
<dbReference type="GO" id="GO:0046872">
    <property type="term" value="F:metal ion binding"/>
    <property type="evidence" value="ECO:0007669"/>
    <property type="project" value="UniProtKB-KW"/>
</dbReference>
<dbReference type="HOGENOM" id="CLU_004690_2_0_1"/>
<gene>
    <name evidence="13" type="ORF">SELMODRAFT_410022</name>
</gene>
<feature type="chain" id="PRO_5017852343" description="Alpha-mannosidase" evidence="11">
    <location>
        <begin position="22"/>
        <end position="951"/>
    </location>
</feature>
<dbReference type="SUPFAM" id="SSF88713">
    <property type="entry name" value="Glycoside hydrolase/deacetylase"/>
    <property type="match status" value="1"/>
</dbReference>
<dbReference type="eggNOG" id="KOG1959">
    <property type="taxonomic scope" value="Eukaryota"/>
</dbReference>
<feature type="signal peptide" evidence="11">
    <location>
        <begin position="1"/>
        <end position="21"/>
    </location>
</feature>
<keyword evidence="6 11" id="KW-0378">Hydrolase</keyword>
<organism evidence="14">
    <name type="scientific">Selaginella moellendorffii</name>
    <name type="common">Spikemoss</name>
    <dbReference type="NCBI Taxonomy" id="88036"/>
    <lineage>
        <taxon>Eukaryota</taxon>
        <taxon>Viridiplantae</taxon>
        <taxon>Streptophyta</taxon>
        <taxon>Embryophyta</taxon>
        <taxon>Tracheophyta</taxon>
        <taxon>Lycopodiopsida</taxon>
        <taxon>Selaginellales</taxon>
        <taxon>Selaginellaceae</taxon>
        <taxon>Selaginella</taxon>
    </lineage>
</organism>
<dbReference type="Gene3D" id="1.20.1270.50">
    <property type="entry name" value="Glycoside hydrolase family 38, central domain"/>
    <property type="match status" value="2"/>
</dbReference>
<dbReference type="InterPro" id="IPR027291">
    <property type="entry name" value="Glyco_hydro_38_N_sf"/>
</dbReference>
<evidence type="ECO:0000313" key="13">
    <source>
        <dbReference type="EMBL" id="EFJ30267.1"/>
    </source>
</evidence>
<evidence type="ECO:0000313" key="14">
    <source>
        <dbReference type="Proteomes" id="UP000001514"/>
    </source>
</evidence>
<dbReference type="InterPro" id="IPR048534">
    <property type="entry name" value="Man2a1-like_dom"/>
</dbReference>
<dbReference type="FunFam" id="1.20.1270.50:FF:000002">
    <property type="entry name" value="Alpha-mannosidase"/>
    <property type="match status" value="1"/>
</dbReference>
<dbReference type="Gramene" id="EFJ30267">
    <property type="protein sequence ID" value="EFJ30267"/>
    <property type="gene ID" value="SELMODRAFT_410022"/>
</dbReference>
<dbReference type="KEGG" id="smo:SELMODRAFT_410022"/>
<evidence type="ECO:0000256" key="7">
    <source>
        <dbReference type="ARBA" id="ARBA00022833"/>
    </source>
</evidence>
<dbReference type="EC" id="3.2.1.-" evidence="11"/>
<dbReference type="STRING" id="88036.D8RD81"/>
<dbReference type="CDD" id="cd10810">
    <property type="entry name" value="GH38N_AMII_LAM_like"/>
    <property type="match status" value="1"/>
</dbReference>
<dbReference type="Pfam" id="PF09261">
    <property type="entry name" value="Alpha-mann_mid"/>
    <property type="match status" value="1"/>
</dbReference>
<dbReference type="FunFam" id="2.60.40.1360:FF:000001">
    <property type="entry name" value="Alpha-mannosidase"/>
    <property type="match status" value="1"/>
</dbReference>
<dbReference type="FunFam" id="1.20.1270.50:FF:000003">
    <property type="entry name" value="Alpha-mannosidase"/>
    <property type="match status" value="1"/>
</dbReference>
<name>D8RD81_SELML</name>
<keyword evidence="7 11" id="KW-0862">Zinc</keyword>
<reference evidence="13 14" key="1">
    <citation type="journal article" date="2011" name="Science">
        <title>The Selaginella genome identifies genetic changes associated with the evolution of vascular plants.</title>
        <authorList>
            <person name="Banks J.A."/>
            <person name="Nishiyama T."/>
            <person name="Hasebe M."/>
            <person name="Bowman J.L."/>
            <person name="Gribskov M."/>
            <person name="dePamphilis C."/>
            <person name="Albert V.A."/>
            <person name="Aono N."/>
            <person name="Aoyama T."/>
            <person name="Ambrose B.A."/>
            <person name="Ashton N.W."/>
            <person name="Axtell M.J."/>
            <person name="Barker E."/>
            <person name="Barker M.S."/>
            <person name="Bennetzen J.L."/>
            <person name="Bonawitz N.D."/>
            <person name="Chapple C."/>
            <person name="Cheng C."/>
            <person name="Correa L.G."/>
            <person name="Dacre M."/>
            <person name="DeBarry J."/>
            <person name="Dreyer I."/>
            <person name="Elias M."/>
            <person name="Engstrom E.M."/>
            <person name="Estelle M."/>
            <person name="Feng L."/>
            <person name="Finet C."/>
            <person name="Floyd S.K."/>
            <person name="Frommer W.B."/>
            <person name="Fujita T."/>
            <person name="Gramzow L."/>
            <person name="Gutensohn M."/>
            <person name="Harholt J."/>
            <person name="Hattori M."/>
            <person name="Heyl A."/>
            <person name="Hirai T."/>
            <person name="Hiwatashi Y."/>
            <person name="Ishikawa M."/>
            <person name="Iwata M."/>
            <person name="Karol K.G."/>
            <person name="Koehler B."/>
            <person name="Kolukisaoglu U."/>
            <person name="Kubo M."/>
            <person name="Kurata T."/>
            <person name="Lalonde S."/>
            <person name="Li K."/>
            <person name="Li Y."/>
            <person name="Litt A."/>
            <person name="Lyons E."/>
            <person name="Manning G."/>
            <person name="Maruyama T."/>
            <person name="Michael T.P."/>
            <person name="Mikami K."/>
            <person name="Miyazaki S."/>
            <person name="Morinaga S."/>
            <person name="Murata T."/>
            <person name="Mueller-Roeber B."/>
            <person name="Nelson D.R."/>
            <person name="Obara M."/>
            <person name="Oguri Y."/>
            <person name="Olmstead R.G."/>
            <person name="Onodera N."/>
            <person name="Petersen B.L."/>
            <person name="Pils B."/>
            <person name="Prigge M."/>
            <person name="Rensing S.A."/>
            <person name="Riano-Pachon D.M."/>
            <person name="Roberts A.W."/>
            <person name="Sato Y."/>
            <person name="Scheller H.V."/>
            <person name="Schulz B."/>
            <person name="Schulz C."/>
            <person name="Shakirov E.V."/>
            <person name="Shibagaki N."/>
            <person name="Shinohara N."/>
            <person name="Shippen D.E."/>
            <person name="Soerensen I."/>
            <person name="Sotooka R."/>
            <person name="Sugimoto N."/>
            <person name="Sugita M."/>
            <person name="Sumikawa N."/>
            <person name="Tanurdzic M."/>
            <person name="Theissen G."/>
            <person name="Ulvskov P."/>
            <person name="Wakazuki S."/>
            <person name="Weng J.K."/>
            <person name="Willats W.W."/>
            <person name="Wipf D."/>
            <person name="Wolf P.G."/>
            <person name="Yang L."/>
            <person name="Zimmer A.D."/>
            <person name="Zhu Q."/>
            <person name="Mitros T."/>
            <person name="Hellsten U."/>
            <person name="Loque D."/>
            <person name="Otillar R."/>
            <person name="Salamov A."/>
            <person name="Schmutz J."/>
            <person name="Shapiro H."/>
            <person name="Lindquist E."/>
            <person name="Lucas S."/>
            <person name="Rokhsar D."/>
            <person name="Grigoriev I.V."/>
        </authorList>
    </citation>
    <scope>NUCLEOTIDE SEQUENCE [LARGE SCALE GENOMIC DNA]</scope>
</reference>
<dbReference type="Gene3D" id="2.60.40.1180">
    <property type="entry name" value="Golgi alpha-mannosidase II"/>
    <property type="match status" value="1"/>
</dbReference>
<evidence type="ECO:0000259" key="12">
    <source>
        <dbReference type="SMART" id="SM00872"/>
    </source>
</evidence>
<dbReference type="InParanoid" id="D8RD81"/>
<keyword evidence="10 11" id="KW-0326">Glycosidase</keyword>
<dbReference type="Pfam" id="PF01074">
    <property type="entry name" value="Glyco_hydro_38N"/>
    <property type="match status" value="1"/>
</dbReference>
<evidence type="ECO:0000256" key="1">
    <source>
        <dbReference type="ARBA" id="ARBA00000365"/>
    </source>
</evidence>
<protein>
    <recommendedName>
        <fullName evidence="3 11">Alpha-mannosidase</fullName>
        <ecNumber evidence="11">3.2.1.-</ecNumber>
    </recommendedName>
</protein>
<comment type="cofactor">
    <cofactor evidence="11">
        <name>Zn(2+)</name>
        <dbReference type="ChEBI" id="CHEBI:29105"/>
    </cofactor>
    <text evidence="11">Binds 1 zinc ion per subunit.</text>
</comment>
<proteinExistence type="inferred from homology"/>